<dbReference type="GO" id="GO:0003700">
    <property type="term" value="F:DNA-binding transcription factor activity"/>
    <property type="evidence" value="ECO:0007669"/>
    <property type="project" value="InterPro"/>
</dbReference>
<dbReference type="InterPro" id="IPR000835">
    <property type="entry name" value="HTH_MarR-typ"/>
</dbReference>
<feature type="domain" description="HTH marR-type" evidence="4">
    <location>
        <begin position="7"/>
        <end position="139"/>
    </location>
</feature>
<keyword evidence="3" id="KW-0804">Transcription</keyword>
<protein>
    <submittedName>
        <fullName evidence="5">MarR family transcriptional regulator</fullName>
    </submittedName>
</protein>
<dbReference type="PROSITE" id="PS50995">
    <property type="entry name" value="HTH_MARR_2"/>
    <property type="match status" value="1"/>
</dbReference>
<dbReference type="Pfam" id="PF12802">
    <property type="entry name" value="MarR_2"/>
    <property type="match status" value="1"/>
</dbReference>
<evidence type="ECO:0000313" key="6">
    <source>
        <dbReference type="Proteomes" id="UP000288178"/>
    </source>
</evidence>
<keyword evidence="1" id="KW-0805">Transcription regulation</keyword>
<dbReference type="InterPro" id="IPR039422">
    <property type="entry name" value="MarR/SlyA-like"/>
</dbReference>
<dbReference type="InterPro" id="IPR036390">
    <property type="entry name" value="WH_DNA-bd_sf"/>
</dbReference>
<dbReference type="GO" id="GO:0006950">
    <property type="term" value="P:response to stress"/>
    <property type="evidence" value="ECO:0007669"/>
    <property type="project" value="TreeGrafter"/>
</dbReference>
<gene>
    <name evidence="5" type="ORF">ENE75_15340</name>
</gene>
<dbReference type="OrthoDB" id="6454727at2"/>
<proteinExistence type="predicted"/>
<dbReference type="SMART" id="SM00347">
    <property type="entry name" value="HTH_MARR"/>
    <property type="match status" value="1"/>
</dbReference>
<sequence length="145" mass="15952">MTHRFVHRHLPYLLARASHALWRGFEPQVKAAGLNSLEWRVMATLSDAEPMPVGQLALEVLAQQPTLTKSLDRLQAQGWVERRADAGDARRSRVALTAAGLRKVAPLIAAADAHQRARLQALGVADEETLRDALASLVRHFDAVP</sequence>
<dbReference type="AlphaFoldDB" id="A0A3S2UNV4"/>
<name>A0A3S2UNV4_9BURK</name>
<dbReference type="RefSeq" id="WP_128199214.1">
    <property type="nucleotide sequence ID" value="NZ_SACT01000005.1"/>
</dbReference>
<evidence type="ECO:0000259" key="4">
    <source>
        <dbReference type="PROSITE" id="PS50995"/>
    </source>
</evidence>
<evidence type="ECO:0000313" key="5">
    <source>
        <dbReference type="EMBL" id="RVT50387.1"/>
    </source>
</evidence>
<dbReference type="EMBL" id="SACT01000005">
    <property type="protein sequence ID" value="RVT50387.1"/>
    <property type="molecule type" value="Genomic_DNA"/>
</dbReference>
<dbReference type="PANTHER" id="PTHR33164">
    <property type="entry name" value="TRANSCRIPTIONAL REGULATOR, MARR FAMILY"/>
    <property type="match status" value="1"/>
</dbReference>
<dbReference type="Gene3D" id="1.10.10.10">
    <property type="entry name" value="Winged helix-like DNA-binding domain superfamily/Winged helix DNA-binding domain"/>
    <property type="match status" value="1"/>
</dbReference>
<evidence type="ECO:0000256" key="2">
    <source>
        <dbReference type="ARBA" id="ARBA00023125"/>
    </source>
</evidence>
<dbReference type="PANTHER" id="PTHR33164:SF64">
    <property type="entry name" value="TRANSCRIPTIONAL REGULATOR SLYA"/>
    <property type="match status" value="1"/>
</dbReference>
<organism evidence="5 6">
    <name type="scientific">Rubrivivax albus</name>
    <dbReference type="NCBI Taxonomy" id="2499835"/>
    <lineage>
        <taxon>Bacteria</taxon>
        <taxon>Pseudomonadati</taxon>
        <taxon>Pseudomonadota</taxon>
        <taxon>Betaproteobacteria</taxon>
        <taxon>Burkholderiales</taxon>
        <taxon>Sphaerotilaceae</taxon>
        <taxon>Rubrivivax</taxon>
    </lineage>
</organism>
<evidence type="ECO:0000256" key="3">
    <source>
        <dbReference type="ARBA" id="ARBA00023163"/>
    </source>
</evidence>
<keyword evidence="2" id="KW-0238">DNA-binding</keyword>
<comment type="caution">
    <text evidence="5">The sequence shown here is derived from an EMBL/GenBank/DDBJ whole genome shotgun (WGS) entry which is preliminary data.</text>
</comment>
<keyword evidence="6" id="KW-1185">Reference proteome</keyword>
<dbReference type="InterPro" id="IPR036388">
    <property type="entry name" value="WH-like_DNA-bd_sf"/>
</dbReference>
<dbReference type="SUPFAM" id="SSF46785">
    <property type="entry name" value="Winged helix' DNA-binding domain"/>
    <property type="match status" value="1"/>
</dbReference>
<accession>A0A3S2UNV4</accession>
<dbReference type="GO" id="GO:0003677">
    <property type="term" value="F:DNA binding"/>
    <property type="evidence" value="ECO:0007669"/>
    <property type="project" value="UniProtKB-KW"/>
</dbReference>
<dbReference type="Proteomes" id="UP000288178">
    <property type="component" value="Unassembled WGS sequence"/>
</dbReference>
<evidence type="ECO:0000256" key="1">
    <source>
        <dbReference type="ARBA" id="ARBA00023015"/>
    </source>
</evidence>
<reference evidence="5 6" key="1">
    <citation type="submission" date="2019-01" db="EMBL/GenBank/DDBJ databases">
        <authorList>
            <person name="Chen W.-M."/>
        </authorList>
    </citation>
    <scope>NUCLEOTIDE SEQUENCE [LARGE SCALE GENOMIC DNA]</scope>
    <source>
        <strain evidence="5 6">ICH-3</strain>
    </source>
</reference>